<evidence type="ECO:0000313" key="1">
    <source>
        <dbReference type="EMBL" id="NMD98702.1"/>
    </source>
</evidence>
<proteinExistence type="predicted"/>
<sequence>MAALSYVGRPFSSVEPELRAAGTPYQLERTRPVRDFFKTDERCLYVVRERKIPDGTLVLVLAASLQTSSEISS</sequence>
<organism evidence="1 2">
    <name type="scientific">Selenomonas bovis</name>
    <dbReference type="NCBI Taxonomy" id="416586"/>
    <lineage>
        <taxon>Bacteria</taxon>
        <taxon>Bacillati</taxon>
        <taxon>Bacillota</taxon>
        <taxon>Negativicutes</taxon>
        <taxon>Selenomonadales</taxon>
        <taxon>Selenomonadaceae</taxon>
        <taxon>Selenomonas</taxon>
    </lineage>
</organism>
<name>A0A848B8A4_9FIRM</name>
<gene>
    <name evidence="1" type="ORF">HF878_04280</name>
</gene>
<accession>A0A848B8A4</accession>
<dbReference type="RefSeq" id="WP_170077299.1">
    <property type="nucleotide sequence ID" value="NZ_JABAFA010000009.1"/>
</dbReference>
<dbReference type="Proteomes" id="UP000543804">
    <property type="component" value="Unassembled WGS sequence"/>
</dbReference>
<protein>
    <submittedName>
        <fullName evidence="1">RNA-3-phosphate cyclase</fullName>
    </submittedName>
</protein>
<keyword evidence="2" id="KW-1185">Reference proteome</keyword>
<reference evidence="1 2" key="1">
    <citation type="submission" date="2020-04" db="EMBL/GenBank/DDBJ databases">
        <authorList>
            <person name="Hitch T.C.A."/>
            <person name="Wylensek D."/>
            <person name="Clavel T."/>
        </authorList>
    </citation>
    <scope>NUCLEOTIDE SEQUENCE [LARGE SCALE GENOMIC DNA]</scope>
    <source>
        <strain evidence="1 2">PG-130-P53-12</strain>
    </source>
</reference>
<dbReference type="AlphaFoldDB" id="A0A848B8A4"/>
<evidence type="ECO:0000313" key="2">
    <source>
        <dbReference type="Proteomes" id="UP000543804"/>
    </source>
</evidence>
<dbReference type="EMBL" id="JABAFA010000009">
    <property type="protein sequence ID" value="NMD98702.1"/>
    <property type="molecule type" value="Genomic_DNA"/>
</dbReference>
<comment type="caution">
    <text evidence="1">The sequence shown here is derived from an EMBL/GenBank/DDBJ whole genome shotgun (WGS) entry which is preliminary data.</text>
</comment>